<dbReference type="Pfam" id="PF18271">
    <property type="entry name" value="GH131_N"/>
    <property type="match status" value="1"/>
</dbReference>
<dbReference type="VEuPathDB" id="FungiDB:MELLADRAFT_94370"/>
<dbReference type="STRING" id="747676.F4RB92"/>
<dbReference type="PANTHER" id="PTHR34612:SF2">
    <property type="entry name" value="GLYCOSIDE HYDROLASE 131 CATALYTIC N-TERMINAL DOMAIN-CONTAINING PROTEIN"/>
    <property type="match status" value="1"/>
</dbReference>
<dbReference type="InterPro" id="IPR041524">
    <property type="entry name" value="GH131_N"/>
</dbReference>
<organism evidence="4">
    <name type="scientific">Melampsora larici-populina (strain 98AG31 / pathotype 3-4-7)</name>
    <name type="common">Poplar leaf rust fungus</name>
    <dbReference type="NCBI Taxonomy" id="747676"/>
    <lineage>
        <taxon>Eukaryota</taxon>
        <taxon>Fungi</taxon>
        <taxon>Dikarya</taxon>
        <taxon>Basidiomycota</taxon>
        <taxon>Pucciniomycotina</taxon>
        <taxon>Pucciniomycetes</taxon>
        <taxon>Pucciniales</taxon>
        <taxon>Melampsoraceae</taxon>
        <taxon>Melampsora</taxon>
    </lineage>
</organism>
<dbReference type="Proteomes" id="UP000001072">
    <property type="component" value="Unassembled WGS sequence"/>
</dbReference>
<gene>
    <name evidence="3" type="ORF">MELLADRAFT_94370</name>
</gene>
<evidence type="ECO:0000259" key="2">
    <source>
        <dbReference type="Pfam" id="PF18271"/>
    </source>
</evidence>
<sequence>MHNFNSLFLYVALALSYCGTITAAAGSPGADRLFDFTLTADMKGSDADNPSSALSKLIKYVVKGEKNKRGDYLSIESKGKDVELGIEIKDSSIFCPGDKEDNCQHGFRRTDVLPAIDSNKTLVGTTVFHQSFRMNPKLPLNLTHGYLLSSIEVPSGDHVFDIFAGSDFSSNLTQKSMNDPKTIRIRDLTTKVLHSIPIKDDALYNTAIAVDWDANQLTVYASEGDEELKKVAGPMMNSPKVVDAANKLTGEWHVQLIKFPLPNPADPYDQRSDVPHKGIQEANLHEGIFFSRMYVEDGANGQINTSVIGKAGVAKSNNKGGIGKKTLSRARY</sequence>
<dbReference type="OrthoDB" id="5283326at2759"/>
<dbReference type="KEGG" id="mlr:MELLADRAFT_94370"/>
<dbReference type="RefSeq" id="XP_007406343.1">
    <property type="nucleotide sequence ID" value="XM_007406281.1"/>
</dbReference>
<evidence type="ECO:0000256" key="1">
    <source>
        <dbReference type="SAM" id="SignalP"/>
    </source>
</evidence>
<dbReference type="EMBL" id="GL883095">
    <property type="protein sequence ID" value="EGG10042.1"/>
    <property type="molecule type" value="Genomic_DNA"/>
</dbReference>
<evidence type="ECO:0000313" key="4">
    <source>
        <dbReference type="Proteomes" id="UP000001072"/>
    </source>
</evidence>
<reference evidence="4" key="1">
    <citation type="journal article" date="2011" name="Proc. Natl. Acad. Sci. U.S.A.">
        <title>Obligate biotrophy features unraveled by the genomic analysis of rust fungi.</title>
        <authorList>
            <person name="Duplessis S."/>
            <person name="Cuomo C.A."/>
            <person name="Lin Y.-C."/>
            <person name="Aerts A."/>
            <person name="Tisserant E."/>
            <person name="Veneault-Fourrey C."/>
            <person name="Joly D.L."/>
            <person name="Hacquard S."/>
            <person name="Amselem J."/>
            <person name="Cantarel B.L."/>
            <person name="Chiu R."/>
            <person name="Coutinho P.M."/>
            <person name="Feau N."/>
            <person name="Field M."/>
            <person name="Frey P."/>
            <person name="Gelhaye E."/>
            <person name="Goldberg J."/>
            <person name="Grabherr M.G."/>
            <person name="Kodira C.D."/>
            <person name="Kohler A."/>
            <person name="Kuees U."/>
            <person name="Lindquist E.A."/>
            <person name="Lucas S.M."/>
            <person name="Mago R."/>
            <person name="Mauceli E."/>
            <person name="Morin E."/>
            <person name="Murat C."/>
            <person name="Pangilinan J.L."/>
            <person name="Park R."/>
            <person name="Pearson M."/>
            <person name="Quesneville H."/>
            <person name="Rouhier N."/>
            <person name="Sakthikumar S."/>
            <person name="Salamov A.A."/>
            <person name="Schmutz J."/>
            <person name="Selles B."/>
            <person name="Shapiro H."/>
            <person name="Tanguay P."/>
            <person name="Tuskan G.A."/>
            <person name="Henrissat B."/>
            <person name="Van de Peer Y."/>
            <person name="Rouze P."/>
            <person name="Ellis J.G."/>
            <person name="Dodds P.N."/>
            <person name="Schein J.E."/>
            <person name="Zhong S."/>
            <person name="Hamelin R.C."/>
            <person name="Grigoriev I.V."/>
            <person name="Szabo L.J."/>
            <person name="Martin F."/>
        </authorList>
    </citation>
    <scope>NUCLEOTIDE SEQUENCE [LARGE SCALE GENOMIC DNA]</scope>
    <source>
        <strain evidence="4">98AG31 / pathotype 3-4-7</strain>
    </source>
</reference>
<feature type="domain" description="Glycoside hydrolase 131 catalytic N-terminal" evidence="2">
    <location>
        <begin position="38"/>
        <end position="301"/>
    </location>
</feature>
<dbReference type="AlphaFoldDB" id="F4RB92"/>
<feature type="chain" id="PRO_5003317470" description="Glycoside hydrolase 131 catalytic N-terminal domain-containing protein" evidence="1">
    <location>
        <begin position="24"/>
        <end position="332"/>
    </location>
</feature>
<dbReference type="HOGENOM" id="CLU_063723_2_0_1"/>
<dbReference type="PANTHER" id="PTHR34612">
    <property type="entry name" value="GH131_N DOMAIN-CONTAINING PROTEIN"/>
    <property type="match status" value="1"/>
</dbReference>
<evidence type="ECO:0000313" key="3">
    <source>
        <dbReference type="EMBL" id="EGG10042.1"/>
    </source>
</evidence>
<dbReference type="GeneID" id="18936858"/>
<keyword evidence="4" id="KW-1185">Reference proteome</keyword>
<accession>F4RB92</accession>
<protein>
    <recommendedName>
        <fullName evidence="2">Glycoside hydrolase 131 catalytic N-terminal domain-containing protein</fullName>
    </recommendedName>
</protein>
<dbReference type="eggNOG" id="ENOG502SKJS">
    <property type="taxonomic scope" value="Eukaryota"/>
</dbReference>
<feature type="signal peptide" evidence="1">
    <location>
        <begin position="1"/>
        <end position="23"/>
    </location>
</feature>
<dbReference type="Gene3D" id="2.60.120.1160">
    <property type="match status" value="1"/>
</dbReference>
<proteinExistence type="predicted"/>
<name>F4RB92_MELLP</name>
<dbReference type="InParanoid" id="F4RB92"/>
<keyword evidence="1" id="KW-0732">Signal</keyword>